<dbReference type="Pfam" id="PF13439">
    <property type="entry name" value="Glyco_transf_4"/>
    <property type="match status" value="1"/>
</dbReference>
<proteinExistence type="predicted"/>
<gene>
    <name evidence="3" type="ORF">A3D65_04875</name>
</gene>
<evidence type="ECO:0000313" key="4">
    <source>
        <dbReference type="Proteomes" id="UP000177996"/>
    </source>
</evidence>
<name>A0A1G2D4P3_9BACT</name>
<evidence type="ECO:0000259" key="1">
    <source>
        <dbReference type="Pfam" id="PF00534"/>
    </source>
</evidence>
<dbReference type="PANTHER" id="PTHR12526">
    <property type="entry name" value="GLYCOSYLTRANSFERASE"/>
    <property type="match status" value="1"/>
</dbReference>
<dbReference type="Proteomes" id="UP000177996">
    <property type="component" value="Unassembled WGS sequence"/>
</dbReference>
<dbReference type="Pfam" id="PF00534">
    <property type="entry name" value="Glycos_transf_1"/>
    <property type="match status" value="2"/>
</dbReference>
<organism evidence="3 4">
    <name type="scientific">Candidatus Lloydbacteria bacterium RIFCSPHIGHO2_02_FULL_50_13</name>
    <dbReference type="NCBI Taxonomy" id="1798661"/>
    <lineage>
        <taxon>Bacteria</taxon>
        <taxon>Candidatus Lloydiibacteriota</taxon>
    </lineage>
</organism>
<evidence type="ECO:0000313" key="3">
    <source>
        <dbReference type="EMBL" id="OGZ08559.1"/>
    </source>
</evidence>
<sequence>MNTTISEALATGLPVVATRHSGFPDQVKDEVNGYLANEADPEDLASKMLEYMEHPERWGDMSKAARAHALANYDREALIGHQLEHYKRLAPGAKKVAFIVGRFPVVSETFIINQVADLIDRGLDVHIFTFRRGDIANVSDRYHSYEMAKRTTVLEMPNNWFLRFVHAIPKFLHVLRLRPSALPRVFNVAKYGANTYSLKNLFWTEPFIGLDADIVHCHFGPMGVRYLMVRDVLLLAQPFVTTLYGFDVSQIVKQKGPRYYARLIKESAYFFTMSNNMKERMVAMGFPKDKVEVLPVSVDVLGFPYRERKIVNGETMRIISVGRFVEKKGFDDLLRATAILKKKAPRPFMLHIIGGGMLENELKALTKELDILDVVRFEGFMKIQDVVRFYTTAHLFVQASKTAKNGDME</sequence>
<dbReference type="InterPro" id="IPR028098">
    <property type="entry name" value="Glyco_trans_4-like_N"/>
</dbReference>
<dbReference type="Gene3D" id="3.40.50.2000">
    <property type="entry name" value="Glycogen Phosphorylase B"/>
    <property type="match status" value="3"/>
</dbReference>
<dbReference type="STRING" id="1798661.A3D65_04875"/>
<feature type="domain" description="Glycosyl transferase family 1" evidence="1">
    <location>
        <begin position="310"/>
        <end position="402"/>
    </location>
</feature>
<feature type="domain" description="Glycosyltransferase subfamily 4-like N-terminal" evidence="2">
    <location>
        <begin position="108"/>
        <end position="299"/>
    </location>
</feature>
<comment type="caution">
    <text evidence="3">The sequence shown here is derived from an EMBL/GenBank/DDBJ whole genome shotgun (WGS) entry which is preliminary data.</text>
</comment>
<dbReference type="InterPro" id="IPR001296">
    <property type="entry name" value="Glyco_trans_1"/>
</dbReference>
<dbReference type="AlphaFoldDB" id="A0A1G2D4P3"/>
<dbReference type="GO" id="GO:0016757">
    <property type="term" value="F:glycosyltransferase activity"/>
    <property type="evidence" value="ECO:0007669"/>
    <property type="project" value="InterPro"/>
</dbReference>
<feature type="domain" description="Glycosyl transferase family 1" evidence="1">
    <location>
        <begin position="4"/>
        <end position="67"/>
    </location>
</feature>
<protein>
    <recommendedName>
        <fullName evidence="5">Glycosyl transferase family 1 domain-containing protein</fullName>
    </recommendedName>
</protein>
<evidence type="ECO:0008006" key="5">
    <source>
        <dbReference type="Google" id="ProtNLM"/>
    </source>
</evidence>
<dbReference type="SUPFAM" id="SSF53756">
    <property type="entry name" value="UDP-Glycosyltransferase/glycogen phosphorylase"/>
    <property type="match status" value="2"/>
</dbReference>
<accession>A0A1G2D4P3</accession>
<evidence type="ECO:0000259" key="2">
    <source>
        <dbReference type="Pfam" id="PF13439"/>
    </source>
</evidence>
<dbReference type="EMBL" id="MHLL01000032">
    <property type="protein sequence ID" value="OGZ08559.1"/>
    <property type="molecule type" value="Genomic_DNA"/>
</dbReference>
<reference evidence="3 4" key="1">
    <citation type="journal article" date="2016" name="Nat. Commun.">
        <title>Thousands of microbial genomes shed light on interconnected biogeochemical processes in an aquifer system.</title>
        <authorList>
            <person name="Anantharaman K."/>
            <person name="Brown C.T."/>
            <person name="Hug L.A."/>
            <person name="Sharon I."/>
            <person name="Castelle C.J."/>
            <person name="Probst A.J."/>
            <person name="Thomas B.C."/>
            <person name="Singh A."/>
            <person name="Wilkins M.J."/>
            <person name="Karaoz U."/>
            <person name="Brodie E.L."/>
            <person name="Williams K.H."/>
            <person name="Hubbard S.S."/>
            <person name="Banfield J.F."/>
        </authorList>
    </citation>
    <scope>NUCLEOTIDE SEQUENCE [LARGE SCALE GENOMIC DNA]</scope>
</reference>